<dbReference type="InterPro" id="IPR000276">
    <property type="entry name" value="GPCR_Rhodpsn"/>
</dbReference>
<feature type="transmembrane region" description="Helical" evidence="9">
    <location>
        <begin position="51"/>
        <end position="72"/>
    </location>
</feature>
<evidence type="ECO:0000256" key="6">
    <source>
        <dbReference type="ARBA" id="ARBA00023136"/>
    </source>
</evidence>
<dbReference type="Gene3D" id="1.20.1070.10">
    <property type="entry name" value="Rhodopsin 7-helix transmembrane proteins"/>
    <property type="match status" value="1"/>
</dbReference>
<protein>
    <recommendedName>
        <fullName evidence="10">G-protein coupled receptors family 1 profile domain-containing protein</fullName>
    </recommendedName>
</protein>
<dbReference type="AlphaFoldDB" id="A0AAU9WC72"/>
<dbReference type="InterPro" id="IPR017452">
    <property type="entry name" value="GPCR_Rhodpsn_7TM"/>
</dbReference>
<organism evidence="11 12">
    <name type="scientific">Pocillopora meandrina</name>
    <dbReference type="NCBI Taxonomy" id="46732"/>
    <lineage>
        <taxon>Eukaryota</taxon>
        <taxon>Metazoa</taxon>
        <taxon>Cnidaria</taxon>
        <taxon>Anthozoa</taxon>
        <taxon>Hexacorallia</taxon>
        <taxon>Scleractinia</taxon>
        <taxon>Astrocoeniina</taxon>
        <taxon>Pocilloporidae</taxon>
        <taxon>Pocillopora</taxon>
    </lineage>
</organism>
<feature type="domain" description="G-protein coupled receptors family 1 profile" evidence="10">
    <location>
        <begin position="30"/>
        <end position="367"/>
    </location>
</feature>
<keyword evidence="6 9" id="KW-0472">Membrane</keyword>
<evidence type="ECO:0000256" key="7">
    <source>
        <dbReference type="ARBA" id="ARBA00023170"/>
    </source>
</evidence>
<evidence type="ECO:0000256" key="3">
    <source>
        <dbReference type="ARBA" id="ARBA00022692"/>
    </source>
</evidence>
<dbReference type="Proteomes" id="UP001159428">
    <property type="component" value="Unassembled WGS sequence"/>
</dbReference>
<dbReference type="CDD" id="cd00637">
    <property type="entry name" value="7tm_classA_rhodopsin-like"/>
    <property type="match status" value="1"/>
</dbReference>
<feature type="transmembrane region" description="Helical" evidence="9">
    <location>
        <begin position="20"/>
        <end position="39"/>
    </location>
</feature>
<dbReference type="GO" id="GO:0005886">
    <property type="term" value="C:plasma membrane"/>
    <property type="evidence" value="ECO:0007669"/>
    <property type="project" value="UniProtKB-SubCell"/>
</dbReference>
<feature type="transmembrane region" description="Helical" evidence="9">
    <location>
        <begin position="134"/>
        <end position="154"/>
    </location>
</feature>
<reference evidence="11 12" key="1">
    <citation type="submission" date="2022-05" db="EMBL/GenBank/DDBJ databases">
        <authorList>
            <consortium name="Genoscope - CEA"/>
            <person name="William W."/>
        </authorList>
    </citation>
    <scope>NUCLEOTIDE SEQUENCE [LARGE SCALE GENOMIC DNA]</scope>
</reference>
<evidence type="ECO:0000256" key="2">
    <source>
        <dbReference type="ARBA" id="ARBA00022475"/>
    </source>
</evidence>
<proteinExistence type="predicted"/>
<evidence type="ECO:0000256" key="5">
    <source>
        <dbReference type="ARBA" id="ARBA00023040"/>
    </source>
</evidence>
<keyword evidence="8" id="KW-0807">Transducer</keyword>
<dbReference type="PRINTS" id="PR00237">
    <property type="entry name" value="GPCRRHODOPSN"/>
</dbReference>
<comment type="subcellular location">
    <subcellularLocation>
        <location evidence="1">Cell membrane</location>
        <topology evidence="1">Multi-pass membrane protein</topology>
    </subcellularLocation>
</comment>
<keyword evidence="4 9" id="KW-1133">Transmembrane helix</keyword>
<feature type="transmembrane region" description="Helical" evidence="9">
    <location>
        <begin position="174"/>
        <end position="197"/>
    </location>
</feature>
<evidence type="ECO:0000313" key="12">
    <source>
        <dbReference type="Proteomes" id="UP001159428"/>
    </source>
</evidence>
<evidence type="ECO:0000313" key="11">
    <source>
        <dbReference type="EMBL" id="CAH3108527.1"/>
    </source>
</evidence>
<feature type="transmembrane region" description="Helical" evidence="9">
    <location>
        <begin position="92"/>
        <end position="114"/>
    </location>
</feature>
<keyword evidence="12" id="KW-1185">Reference proteome</keyword>
<evidence type="ECO:0000256" key="8">
    <source>
        <dbReference type="ARBA" id="ARBA00023224"/>
    </source>
</evidence>
<sequence length="387" mass="43055">MNDSSAPSVTWSSVGKAIPMIFISLVALGGNSIVVISVATKKVIRRVPANIFVLNLAVTDISAGLVCVPLSYITVLCNNNWIFGEAICQVEAFVIVLLSNVTLLTLFSFSWYRYKTITSYYKYSTLELWRLVKCMVGAIWGVSIFFTLPPVFGWGEFYFSSSISTCSLNWSKHMSYSILILVSLFCIPSCLMTVFYYKIMKFVRKHNKNFRSSKAWCGATDSQLSCSNLDQVGKVPEVIINFPDSSIQTVGTTPSTSSGLAPVETFSVKDATVIEDNNSQTSRVISPTPSEQSGTVRLGKTQKRLNQQEKLVKVLLVTILAFKVCWFPFAVYSILETLDLHASDSSSFPLVAAWLAFSNTICNPIIYAFLNKQFKMAFKDVLRVLCR</sequence>
<evidence type="ECO:0000256" key="4">
    <source>
        <dbReference type="ARBA" id="ARBA00022989"/>
    </source>
</evidence>
<evidence type="ECO:0000256" key="1">
    <source>
        <dbReference type="ARBA" id="ARBA00004651"/>
    </source>
</evidence>
<name>A0AAU9WC72_9CNID</name>
<feature type="non-terminal residue" evidence="11">
    <location>
        <position position="387"/>
    </location>
</feature>
<keyword evidence="5" id="KW-0297">G-protein coupled receptor</keyword>
<evidence type="ECO:0000256" key="9">
    <source>
        <dbReference type="SAM" id="Phobius"/>
    </source>
</evidence>
<gene>
    <name evidence="11" type="ORF">PMEA_00002590</name>
</gene>
<dbReference type="SUPFAM" id="SSF81321">
    <property type="entry name" value="Family A G protein-coupled receptor-like"/>
    <property type="match status" value="1"/>
</dbReference>
<feature type="transmembrane region" description="Helical" evidence="9">
    <location>
        <begin position="347"/>
        <end position="370"/>
    </location>
</feature>
<dbReference type="GO" id="GO:0004930">
    <property type="term" value="F:G protein-coupled receptor activity"/>
    <property type="evidence" value="ECO:0007669"/>
    <property type="project" value="UniProtKB-KW"/>
</dbReference>
<dbReference type="PANTHER" id="PTHR22752:SF14">
    <property type="entry name" value="G-PROTEIN COUPLED RECEPTORS FAMILY 1 PROFILE DOMAIN-CONTAINING PROTEIN"/>
    <property type="match status" value="1"/>
</dbReference>
<accession>A0AAU9WC72</accession>
<dbReference type="EMBL" id="CALNXJ010000011">
    <property type="protein sequence ID" value="CAH3108527.1"/>
    <property type="molecule type" value="Genomic_DNA"/>
</dbReference>
<dbReference type="Pfam" id="PF00001">
    <property type="entry name" value="7tm_1"/>
    <property type="match status" value="1"/>
</dbReference>
<keyword evidence="7" id="KW-0675">Receptor</keyword>
<keyword evidence="3 9" id="KW-0812">Transmembrane</keyword>
<dbReference type="PANTHER" id="PTHR22752">
    <property type="entry name" value="G PROTEIN-COUPLED RECEPTOR"/>
    <property type="match status" value="1"/>
</dbReference>
<keyword evidence="2" id="KW-1003">Cell membrane</keyword>
<evidence type="ECO:0000259" key="10">
    <source>
        <dbReference type="PROSITE" id="PS50262"/>
    </source>
</evidence>
<dbReference type="PROSITE" id="PS50262">
    <property type="entry name" value="G_PROTEIN_RECEP_F1_2"/>
    <property type="match status" value="1"/>
</dbReference>
<comment type="caution">
    <text evidence="11">The sequence shown here is derived from an EMBL/GenBank/DDBJ whole genome shotgun (WGS) entry which is preliminary data.</text>
</comment>
<feature type="transmembrane region" description="Helical" evidence="9">
    <location>
        <begin position="311"/>
        <end position="335"/>
    </location>
</feature>